<dbReference type="Proteomes" id="UP000278149">
    <property type="component" value="Unassembled WGS sequence"/>
</dbReference>
<name>A0A3R9PPY1_9CREN</name>
<dbReference type="InterPro" id="IPR036390">
    <property type="entry name" value="WH_DNA-bd_sf"/>
</dbReference>
<dbReference type="Pfam" id="PF13412">
    <property type="entry name" value="HTH_24"/>
    <property type="match status" value="1"/>
</dbReference>
<sequence>MESKTLISDKIQVKFQEHLNYLNKLYPYEESPFHKLSTSYKRMAEAIKEIPRLLSDGLSELFASQKQEILNHFSEDIKFLISSGNLRELDDSEIESILNFLGDLLDSVYTMVIRKTSNDIHNYLKWTPELGNSGENLIKSCELFYRELLEEIAKAKAERDLYKERAESTESLDVIVTGKYKILELLERDGKSLKPVEIASKLNLSEVTVRKYIKELIEEGLIIKNNKTRPYTYSLGDPNWRERLRKKERSL</sequence>
<gene>
    <name evidence="2" type="ORF">D9Q81_08625</name>
</gene>
<dbReference type="InterPro" id="IPR036388">
    <property type="entry name" value="WH-like_DNA-bd_sf"/>
</dbReference>
<proteinExistence type="predicted"/>
<organism evidence="2 3">
    <name type="scientific">Candidatus Korarchaeum cryptofilum</name>
    <dbReference type="NCBI Taxonomy" id="498846"/>
    <lineage>
        <taxon>Archaea</taxon>
        <taxon>Thermoproteota</taxon>
        <taxon>Candidatus Korarchaeia</taxon>
        <taxon>Candidatus Korarchaeales</taxon>
        <taxon>Candidatus Korarchaeaceae</taxon>
        <taxon>Candidatus Korarchaeum</taxon>
    </lineage>
</organism>
<dbReference type="AlphaFoldDB" id="A0A3R9PPY1"/>
<reference evidence="2 3" key="1">
    <citation type="submission" date="2018-10" db="EMBL/GenBank/DDBJ databases">
        <title>Co-occurring genomic capacity for anaerobic methane metabolism and dissimilatory sulfite reduction discovered in the Korarchaeota.</title>
        <authorList>
            <person name="Mckay L.J."/>
            <person name="Dlakic M."/>
            <person name="Fields M.W."/>
            <person name="Delmont T.O."/>
            <person name="Eren A.M."/>
            <person name="Jay Z.J."/>
            <person name="Klingelsmith K.B."/>
            <person name="Rusch D.B."/>
            <person name="Inskeep W.P."/>
        </authorList>
    </citation>
    <scope>NUCLEOTIDE SEQUENCE [LARGE SCALE GENOMIC DNA]</scope>
    <source>
        <strain evidence="2 3">WS</strain>
    </source>
</reference>
<evidence type="ECO:0000313" key="3">
    <source>
        <dbReference type="Proteomes" id="UP000278149"/>
    </source>
</evidence>
<feature type="coiled-coil region" evidence="1">
    <location>
        <begin position="138"/>
        <end position="172"/>
    </location>
</feature>
<protein>
    <submittedName>
        <fullName evidence="2">Winged helix-turn-helix domain-containing protein</fullName>
    </submittedName>
</protein>
<dbReference type="SUPFAM" id="SSF46785">
    <property type="entry name" value="Winged helix' DNA-binding domain"/>
    <property type="match status" value="1"/>
</dbReference>
<dbReference type="EMBL" id="RCOR01000044">
    <property type="protein sequence ID" value="RSN67384.1"/>
    <property type="molecule type" value="Genomic_DNA"/>
</dbReference>
<evidence type="ECO:0000313" key="2">
    <source>
        <dbReference type="EMBL" id="RSN67384.1"/>
    </source>
</evidence>
<keyword evidence="1" id="KW-0175">Coiled coil</keyword>
<dbReference type="InterPro" id="IPR011991">
    <property type="entry name" value="ArsR-like_HTH"/>
</dbReference>
<dbReference type="CDD" id="cd00090">
    <property type="entry name" value="HTH_ARSR"/>
    <property type="match status" value="1"/>
</dbReference>
<evidence type="ECO:0000256" key="1">
    <source>
        <dbReference type="SAM" id="Coils"/>
    </source>
</evidence>
<dbReference type="Gene3D" id="1.10.10.10">
    <property type="entry name" value="Winged helix-like DNA-binding domain superfamily/Winged helix DNA-binding domain"/>
    <property type="match status" value="1"/>
</dbReference>
<comment type="caution">
    <text evidence="2">The sequence shown here is derived from an EMBL/GenBank/DDBJ whole genome shotgun (WGS) entry which is preliminary data.</text>
</comment>
<accession>A0A3R9PPY1</accession>